<dbReference type="HAMAP" id="MF_00024">
    <property type="entry name" value="CobD_CbiB"/>
    <property type="match status" value="1"/>
</dbReference>
<name>A0ABS3Q3A5_9GAMM</name>
<accession>A0ABS3Q3A5</accession>
<comment type="subcellular location">
    <subcellularLocation>
        <location evidence="1 9">Cell membrane</location>
        <topology evidence="1 9">Multi-pass membrane protein</topology>
    </subcellularLocation>
</comment>
<evidence type="ECO:0000256" key="6">
    <source>
        <dbReference type="ARBA" id="ARBA00022692"/>
    </source>
</evidence>
<comment type="caution">
    <text evidence="10">The sequence shown here is derived from an EMBL/GenBank/DDBJ whole genome shotgun (WGS) entry which is preliminary data.</text>
</comment>
<protein>
    <recommendedName>
        <fullName evidence="9">Cobalamin biosynthesis protein CobD</fullName>
    </recommendedName>
</protein>
<feature type="transmembrane region" description="Helical" evidence="9">
    <location>
        <begin position="88"/>
        <end position="108"/>
    </location>
</feature>
<evidence type="ECO:0000256" key="2">
    <source>
        <dbReference type="ARBA" id="ARBA00004953"/>
    </source>
</evidence>
<proteinExistence type="inferred from homology"/>
<evidence type="ECO:0000256" key="7">
    <source>
        <dbReference type="ARBA" id="ARBA00022989"/>
    </source>
</evidence>
<comment type="similarity">
    <text evidence="3 9">Belongs to the CobD/CbiB family.</text>
</comment>
<evidence type="ECO:0000256" key="9">
    <source>
        <dbReference type="HAMAP-Rule" id="MF_00024"/>
    </source>
</evidence>
<dbReference type="RefSeq" id="WP_208148325.1">
    <property type="nucleotide sequence ID" value="NZ_JAGETV010000005.1"/>
</dbReference>
<evidence type="ECO:0000256" key="5">
    <source>
        <dbReference type="ARBA" id="ARBA00022573"/>
    </source>
</evidence>
<evidence type="ECO:0000256" key="8">
    <source>
        <dbReference type="ARBA" id="ARBA00023136"/>
    </source>
</evidence>
<reference evidence="10 11" key="1">
    <citation type="submission" date="2021-03" db="EMBL/GenBank/DDBJ databases">
        <title>Thiomicrorhabdus sp.nov.,novel sulfur-oxidizing bacteria isolated from coastal sediment.</title>
        <authorList>
            <person name="Liu X."/>
        </authorList>
    </citation>
    <scope>NUCLEOTIDE SEQUENCE [LARGE SCALE GENOMIC DNA]</scope>
    <source>
        <strain evidence="10 11">6S2-11</strain>
    </source>
</reference>
<dbReference type="InterPro" id="IPR004485">
    <property type="entry name" value="Cobalamin_biosynth_CobD/CbiB"/>
</dbReference>
<dbReference type="NCBIfam" id="TIGR00380">
    <property type="entry name" value="cobal_cbiB"/>
    <property type="match status" value="1"/>
</dbReference>
<evidence type="ECO:0000256" key="1">
    <source>
        <dbReference type="ARBA" id="ARBA00004651"/>
    </source>
</evidence>
<dbReference type="EMBL" id="JAGETV010000005">
    <property type="protein sequence ID" value="MBO1926818.1"/>
    <property type="molecule type" value="Genomic_DNA"/>
</dbReference>
<evidence type="ECO:0000256" key="4">
    <source>
        <dbReference type="ARBA" id="ARBA00022475"/>
    </source>
</evidence>
<feature type="transmembrane region" description="Helical" evidence="9">
    <location>
        <begin position="12"/>
        <end position="28"/>
    </location>
</feature>
<comment type="pathway">
    <text evidence="2 9">Cofactor biosynthesis; adenosylcobalamin biosynthesis.</text>
</comment>
<keyword evidence="7 9" id="KW-1133">Transmembrane helix</keyword>
<keyword evidence="8 9" id="KW-0472">Membrane</keyword>
<organism evidence="10 11">
    <name type="scientific">Thiomicrorhabdus marina</name>
    <dbReference type="NCBI Taxonomy" id="2818442"/>
    <lineage>
        <taxon>Bacteria</taxon>
        <taxon>Pseudomonadati</taxon>
        <taxon>Pseudomonadota</taxon>
        <taxon>Gammaproteobacteria</taxon>
        <taxon>Thiotrichales</taxon>
        <taxon>Piscirickettsiaceae</taxon>
        <taxon>Thiomicrorhabdus</taxon>
    </lineage>
</organism>
<evidence type="ECO:0000313" key="10">
    <source>
        <dbReference type="EMBL" id="MBO1926818.1"/>
    </source>
</evidence>
<sequence>MLAEFSITDWFIFNSLIAIGAVIIDRLFGEFLNRRHPVVLIGQWITLFNHNAYRDSVLRGLWLWLSTIFLSAGSAIFIVWALSFLPLWLSLPIIMLLASTLLAHRMLFDSVQAVAQADNPQQAVKYLVSRDSQQMTKNDAYKAAVETYAENLSDAVIAPWLYLLILGLPGLLLYKAINTLDSMVGYRTEKYEKYGKVSAKLDDVANWIPARLTAVMIMLVFKQWRFWQFYQSGRLHPSPNAGHPITAMALACHCRLGGPTIYFGELKQKAYFGRPQDKSEITTLNITCALSKRNQIDTLLLAISALIAILLS</sequence>
<dbReference type="Pfam" id="PF03186">
    <property type="entry name" value="CobD_Cbib"/>
    <property type="match status" value="1"/>
</dbReference>
<keyword evidence="6 9" id="KW-0812">Transmembrane</keyword>
<feature type="transmembrane region" description="Helical" evidence="9">
    <location>
        <begin position="61"/>
        <end position="82"/>
    </location>
</feature>
<feature type="transmembrane region" description="Helical" evidence="9">
    <location>
        <begin position="160"/>
        <end position="177"/>
    </location>
</feature>
<dbReference type="PANTHER" id="PTHR34308:SF1">
    <property type="entry name" value="COBALAMIN BIOSYNTHESIS PROTEIN CBIB"/>
    <property type="match status" value="1"/>
</dbReference>
<dbReference type="PANTHER" id="PTHR34308">
    <property type="entry name" value="COBALAMIN BIOSYNTHESIS PROTEIN CBIB"/>
    <property type="match status" value="1"/>
</dbReference>
<feature type="transmembrane region" description="Helical" evidence="9">
    <location>
        <begin position="204"/>
        <end position="221"/>
    </location>
</feature>
<dbReference type="Proteomes" id="UP000664835">
    <property type="component" value="Unassembled WGS sequence"/>
</dbReference>
<evidence type="ECO:0000256" key="3">
    <source>
        <dbReference type="ARBA" id="ARBA00006263"/>
    </source>
</evidence>
<gene>
    <name evidence="9 10" type="primary">cobD</name>
    <name evidence="10" type="ORF">J3998_04455</name>
</gene>
<keyword evidence="4 9" id="KW-1003">Cell membrane</keyword>
<keyword evidence="5 9" id="KW-0169">Cobalamin biosynthesis</keyword>
<evidence type="ECO:0000313" key="11">
    <source>
        <dbReference type="Proteomes" id="UP000664835"/>
    </source>
</evidence>
<comment type="function">
    <text evidence="9">Converts cobyric acid to cobinamide by the addition of aminopropanol on the F carboxylic group.</text>
</comment>
<keyword evidence="11" id="KW-1185">Reference proteome</keyword>